<evidence type="ECO:0000313" key="1">
    <source>
        <dbReference type="EMBL" id="TGZ76704.1"/>
    </source>
</evidence>
<proteinExistence type="predicted"/>
<reference evidence="1 2" key="1">
    <citation type="submission" date="2019-04" db="EMBL/GenBank/DDBJ databases">
        <title>Comparative genomics and transcriptomics to analyze fruiting body development in filamentous ascomycetes.</title>
        <authorList>
            <consortium name="DOE Joint Genome Institute"/>
            <person name="Lutkenhaus R."/>
            <person name="Traeger S."/>
            <person name="Breuer J."/>
            <person name="Kuo A."/>
            <person name="Lipzen A."/>
            <person name="Pangilinan J."/>
            <person name="Dilworth D."/>
            <person name="Sandor L."/>
            <person name="Poggeler S."/>
            <person name="Barry K."/>
            <person name="Grigoriev I.V."/>
            <person name="Nowrousian M."/>
        </authorList>
    </citation>
    <scope>NUCLEOTIDE SEQUENCE [LARGE SCALE GENOMIC DNA]</scope>
    <source>
        <strain evidence="1 2">CBS 389.68</strain>
    </source>
</reference>
<keyword evidence="2" id="KW-1185">Reference proteome</keyword>
<organism evidence="1 2">
    <name type="scientific">Ascodesmis nigricans</name>
    <dbReference type="NCBI Taxonomy" id="341454"/>
    <lineage>
        <taxon>Eukaryota</taxon>
        <taxon>Fungi</taxon>
        <taxon>Dikarya</taxon>
        <taxon>Ascomycota</taxon>
        <taxon>Pezizomycotina</taxon>
        <taxon>Pezizomycetes</taxon>
        <taxon>Pezizales</taxon>
        <taxon>Ascodesmidaceae</taxon>
        <taxon>Ascodesmis</taxon>
    </lineage>
</organism>
<name>A0A4V3SHL7_9PEZI</name>
<evidence type="ECO:0000313" key="2">
    <source>
        <dbReference type="Proteomes" id="UP000298138"/>
    </source>
</evidence>
<gene>
    <name evidence="1" type="ORF">EX30DRAFT_352458</name>
</gene>
<dbReference type="Proteomes" id="UP000298138">
    <property type="component" value="Unassembled WGS sequence"/>
</dbReference>
<sequence length="167" mass="19308">MPKGWLLVQERKMNRPDAISFILDWIGKPKRAPIIHTMNFGRKAKRISAAVYVFSRNVGKQVRFCHNGISSEGDIAFFIERGCPGSWEVIPLRSPELDRRRDVLIKNLIDNIAIVDAYCPHEQREKEWGTGQIGHEILLIRYRNMGSKMLNRRVMRSKHGQNIGKTL</sequence>
<dbReference type="EMBL" id="ML220169">
    <property type="protein sequence ID" value="TGZ76704.1"/>
    <property type="molecule type" value="Genomic_DNA"/>
</dbReference>
<dbReference type="InParanoid" id="A0A4V3SHL7"/>
<dbReference type="AlphaFoldDB" id="A0A4V3SHL7"/>
<protein>
    <submittedName>
        <fullName evidence="1">Uncharacterized protein</fullName>
    </submittedName>
</protein>
<accession>A0A4V3SHL7</accession>